<name>A0A1G9A394_9PSED</name>
<gene>
    <name evidence="8" type="ORF">SAMN05216186_10575</name>
</gene>
<dbReference type="Gene3D" id="1.20.1250.20">
    <property type="entry name" value="MFS general substrate transporter like domains"/>
    <property type="match status" value="1"/>
</dbReference>
<protein>
    <submittedName>
        <fullName evidence="8">Predicted arabinose efflux permease, MFS family</fullName>
    </submittedName>
</protein>
<feature type="transmembrane region" description="Helical" evidence="7">
    <location>
        <begin position="176"/>
        <end position="196"/>
    </location>
</feature>
<dbReference type="Pfam" id="PF07690">
    <property type="entry name" value="MFS_1"/>
    <property type="match status" value="1"/>
</dbReference>
<evidence type="ECO:0000256" key="5">
    <source>
        <dbReference type="ARBA" id="ARBA00023136"/>
    </source>
</evidence>
<keyword evidence="9" id="KW-1185">Reference proteome</keyword>
<evidence type="ECO:0000256" key="4">
    <source>
        <dbReference type="ARBA" id="ARBA00022989"/>
    </source>
</evidence>
<dbReference type="InterPro" id="IPR011701">
    <property type="entry name" value="MFS"/>
</dbReference>
<dbReference type="GO" id="GO:0022857">
    <property type="term" value="F:transmembrane transporter activity"/>
    <property type="evidence" value="ECO:0007669"/>
    <property type="project" value="InterPro"/>
</dbReference>
<accession>A0A1G9A394</accession>
<dbReference type="GO" id="GO:0005886">
    <property type="term" value="C:plasma membrane"/>
    <property type="evidence" value="ECO:0007669"/>
    <property type="project" value="UniProtKB-SubCell"/>
</dbReference>
<feature type="transmembrane region" description="Helical" evidence="7">
    <location>
        <begin position="113"/>
        <end position="138"/>
    </location>
</feature>
<keyword evidence="4 7" id="KW-1133">Transmembrane helix</keyword>
<feature type="transmembrane region" description="Helical" evidence="7">
    <location>
        <begin position="294"/>
        <end position="318"/>
    </location>
</feature>
<dbReference type="PANTHER" id="PTHR23513:SF6">
    <property type="entry name" value="MAJOR FACILITATOR SUPERFAMILY ASSOCIATED DOMAIN-CONTAINING PROTEIN"/>
    <property type="match status" value="1"/>
</dbReference>
<feature type="transmembrane region" description="Helical" evidence="7">
    <location>
        <begin position="16"/>
        <end position="42"/>
    </location>
</feature>
<feature type="transmembrane region" description="Helical" evidence="7">
    <location>
        <begin position="370"/>
        <end position="389"/>
    </location>
</feature>
<evidence type="ECO:0000256" key="3">
    <source>
        <dbReference type="ARBA" id="ARBA00022692"/>
    </source>
</evidence>
<dbReference type="AlphaFoldDB" id="A0A1G9A394"/>
<evidence type="ECO:0000256" key="1">
    <source>
        <dbReference type="ARBA" id="ARBA00004651"/>
    </source>
</evidence>
<dbReference type="SUPFAM" id="SSF103473">
    <property type="entry name" value="MFS general substrate transporter"/>
    <property type="match status" value="1"/>
</dbReference>
<dbReference type="PANTHER" id="PTHR23513">
    <property type="entry name" value="INTEGRAL MEMBRANE EFFLUX PROTEIN-RELATED"/>
    <property type="match status" value="1"/>
</dbReference>
<evidence type="ECO:0000313" key="8">
    <source>
        <dbReference type="EMBL" id="SDK21324.1"/>
    </source>
</evidence>
<dbReference type="Proteomes" id="UP000198706">
    <property type="component" value="Unassembled WGS sequence"/>
</dbReference>
<dbReference type="InterPro" id="IPR036259">
    <property type="entry name" value="MFS_trans_sf"/>
</dbReference>
<comment type="subcellular location">
    <subcellularLocation>
        <location evidence="1">Cell membrane</location>
        <topology evidence="1">Multi-pass membrane protein</topology>
    </subcellularLocation>
</comment>
<evidence type="ECO:0000256" key="2">
    <source>
        <dbReference type="ARBA" id="ARBA00022475"/>
    </source>
</evidence>
<feature type="region of interest" description="Disordered" evidence="6">
    <location>
        <begin position="422"/>
        <end position="451"/>
    </location>
</feature>
<feature type="transmembrane region" description="Helical" evidence="7">
    <location>
        <begin position="265"/>
        <end position="287"/>
    </location>
</feature>
<keyword evidence="2" id="KW-1003">Cell membrane</keyword>
<keyword evidence="3 7" id="KW-0812">Transmembrane</keyword>
<organism evidence="8 9">
    <name type="scientific">Pseudomonas indica</name>
    <dbReference type="NCBI Taxonomy" id="137658"/>
    <lineage>
        <taxon>Bacteria</taxon>
        <taxon>Pseudomonadati</taxon>
        <taxon>Pseudomonadota</taxon>
        <taxon>Gammaproteobacteria</taxon>
        <taxon>Pseudomonadales</taxon>
        <taxon>Pseudomonadaceae</taxon>
        <taxon>Pseudomonas</taxon>
    </lineage>
</organism>
<feature type="transmembrane region" description="Helical" evidence="7">
    <location>
        <begin position="54"/>
        <end position="74"/>
    </location>
</feature>
<evidence type="ECO:0000313" key="9">
    <source>
        <dbReference type="Proteomes" id="UP000198706"/>
    </source>
</evidence>
<feature type="transmembrane region" description="Helical" evidence="7">
    <location>
        <begin position="395"/>
        <end position="411"/>
    </location>
</feature>
<dbReference type="EMBL" id="FNFD01000005">
    <property type="protein sequence ID" value="SDK21324.1"/>
    <property type="molecule type" value="Genomic_DNA"/>
</dbReference>
<proteinExistence type="predicted"/>
<evidence type="ECO:0000256" key="6">
    <source>
        <dbReference type="SAM" id="MobiDB-lite"/>
    </source>
</evidence>
<sequence>MQEASEVSRRHLPRSFYLLLTGQTVSLVGSQVTLLALPLIAIEQLAAGPFETGVLLACGRAPYLLLGLLTGVLVDRLPHRVLLMTANMAMAVTLATVPLAALLTGQVAMPHLYAVATLVGAATVIADVAFLACVPTVVRSPQRVQAQSRLELGQSAALVLGLPLAGWLIATFSAPVAILADAASFLLVTMLLPYVVMQPTRDRSGAWERSGGIVRRVFSEAAEGALFVLRDRQLRAVTLATGTLVFFHSAYSAVLLLYLTAELGLNATAIGIVTGIAATGAAVGALLARSVAQVLGLGHVLIAALLVSAIGAVLTPALQVSGWWVWPVIGLSQFLLWAGQQLYNVHQVPIRYALAPPELHGRVNASIRTVVWGLAPVGALLGGVCGSWLGARTTLLLSGALIALATGWLMASPLRNIRTAQLEEASPEPTSPFPARRSPDGTPPTVSVSRG</sequence>
<dbReference type="CDD" id="cd06173">
    <property type="entry name" value="MFS_MefA_like"/>
    <property type="match status" value="1"/>
</dbReference>
<keyword evidence="5 7" id="KW-0472">Membrane</keyword>
<feature type="transmembrane region" description="Helical" evidence="7">
    <location>
        <begin position="81"/>
        <end position="101"/>
    </location>
</feature>
<feature type="transmembrane region" description="Helical" evidence="7">
    <location>
        <begin position="150"/>
        <end position="170"/>
    </location>
</feature>
<feature type="transmembrane region" description="Helical" evidence="7">
    <location>
        <begin position="324"/>
        <end position="343"/>
    </location>
</feature>
<evidence type="ECO:0000256" key="7">
    <source>
        <dbReference type="SAM" id="Phobius"/>
    </source>
</evidence>
<reference evidence="8 9" key="1">
    <citation type="submission" date="2016-10" db="EMBL/GenBank/DDBJ databases">
        <authorList>
            <person name="de Groot N.N."/>
        </authorList>
    </citation>
    <scope>NUCLEOTIDE SEQUENCE [LARGE SCALE GENOMIC DNA]</scope>
    <source>
        <strain evidence="8 9">JCM 21544</strain>
    </source>
</reference>
<feature type="transmembrane region" description="Helical" evidence="7">
    <location>
        <begin position="236"/>
        <end position="259"/>
    </location>
</feature>
<dbReference type="STRING" id="137658.SAMN05216186_10575"/>